<dbReference type="Pfam" id="PF12697">
    <property type="entry name" value="Abhydrolase_6"/>
    <property type="match status" value="1"/>
</dbReference>
<dbReference type="InterPro" id="IPR000073">
    <property type="entry name" value="AB_hydrolase_1"/>
</dbReference>
<dbReference type="Gene3D" id="3.40.50.1820">
    <property type="entry name" value="alpha/beta hydrolase"/>
    <property type="match status" value="1"/>
</dbReference>
<dbReference type="Proteomes" id="UP000823858">
    <property type="component" value="Unassembled WGS sequence"/>
</dbReference>
<comment type="caution">
    <text evidence="2">The sequence shown here is derived from an EMBL/GenBank/DDBJ whole genome shotgun (WGS) entry which is preliminary data.</text>
</comment>
<proteinExistence type="predicted"/>
<dbReference type="InterPro" id="IPR029058">
    <property type="entry name" value="AB_hydrolase_fold"/>
</dbReference>
<feature type="domain" description="AB hydrolase-1" evidence="1">
    <location>
        <begin position="70"/>
        <end position="274"/>
    </location>
</feature>
<dbReference type="AlphaFoldDB" id="A0A9D2QCE2"/>
<name>A0A9D2QCE2_9CORY</name>
<evidence type="ECO:0000313" key="2">
    <source>
        <dbReference type="EMBL" id="HJC84924.1"/>
    </source>
</evidence>
<reference evidence="2" key="2">
    <citation type="submission" date="2021-04" db="EMBL/GenBank/DDBJ databases">
        <authorList>
            <person name="Gilroy R."/>
        </authorList>
    </citation>
    <scope>NUCLEOTIDE SEQUENCE</scope>
    <source>
        <strain evidence="2">ChiHjej13B12-4958</strain>
    </source>
</reference>
<evidence type="ECO:0000313" key="3">
    <source>
        <dbReference type="Proteomes" id="UP000823858"/>
    </source>
</evidence>
<dbReference type="GO" id="GO:0016787">
    <property type="term" value="F:hydrolase activity"/>
    <property type="evidence" value="ECO:0007669"/>
    <property type="project" value="UniProtKB-KW"/>
</dbReference>
<protein>
    <submittedName>
        <fullName evidence="2">Alpha/beta hydrolase</fullName>
    </submittedName>
</protein>
<gene>
    <name evidence="2" type="ORF">H9751_05180</name>
</gene>
<reference evidence="2" key="1">
    <citation type="journal article" date="2021" name="PeerJ">
        <title>Extensive microbial diversity within the chicken gut microbiome revealed by metagenomics and culture.</title>
        <authorList>
            <person name="Gilroy R."/>
            <person name="Ravi A."/>
            <person name="Getino M."/>
            <person name="Pursley I."/>
            <person name="Horton D.L."/>
            <person name="Alikhan N.F."/>
            <person name="Baker D."/>
            <person name="Gharbi K."/>
            <person name="Hall N."/>
            <person name="Watson M."/>
            <person name="Adriaenssens E.M."/>
            <person name="Foster-Nyarko E."/>
            <person name="Jarju S."/>
            <person name="Secka A."/>
            <person name="Antonio M."/>
            <person name="Oren A."/>
            <person name="Chaudhuri R.R."/>
            <person name="La Ragione R."/>
            <person name="Hildebrand F."/>
            <person name="Pallen M.J."/>
        </authorList>
    </citation>
    <scope>NUCLEOTIDE SEQUENCE</scope>
    <source>
        <strain evidence="2">ChiHjej13B12-4958</strain>
    </source>
</reference>
<accession>A0A9D2QCE2</accession>
<dbReference type="EMBL" id="DWVP01000013">
    <property type="protein sequence ID" value="HJC84924.1"/>
    <property type="molecule type" value="Genomic_DNA"/>
</dbReference>
<dbReference type="SUPFAM" id="SSF53474">
    <property type="entry name" value="alpha/beta-Hydrolases"/>
    <property type="match status" value="1"/>
</dbReference>
<organism evidence="2 3">
    <name type="scientific">Candidatus Corynebacterium faecigallinarum</name>
    <dbReference type="NCBI Taxonomy" id="2838528"/>
    <lineage>
        <taxon>Bacteria</taxon>
        <taxon>Bacillati</taxon>
        <taxon>Actinomycetota</taxon>
        <taxon>Actinomycetes</taxon>
        <taxon>Mycobacteriales</taxon>
        <taxon>Corynebacteriaceae</taxon>
        <taxon>Corynebacterium</taxon>
    </lineage>
</organism>
<keyword evidence="2" id="KW-0378">Hydrolase</keyword>
<sequence length="293" mass="30829">MISSPTRYPSSVVPVASRSVSSVNVQIPRPASDPVAGPAPDTITGTVDLPGDVAGLSPEDFRAANVPVALFAHCFTCNRNVPAAFRISKTLARHGIACLRIDFSSLLFSENLADLESAARWLDQRLAAPSLLVGHSLGGAAVLQVAHRLASVRAAATIGAPLRPASAARTLMKSVDAVDRAGGEAPQDAAVQVTLTGREITLPTGFFTDLADNSDADRITHDVRAISANPADLLVLHSPTDQTVPVSESQRIFDAAGWPKSLMSLRDSDHLLTRRGSAVRAGEMIADWFDTLG</sequence>
<evidence type="ECO:0000259" key="1">
    <source>
        <dbReference type="Pfam" id="PF12697"/>
    </source>
</evidence>